<dbReference type="EMBL" id="JAYWIO010000006">
    <property type="protein sequence ID" value="KAK7256302.1"/>
    <property type="molecule type" value="Genomic_DNA"/>
</dbReference>
<dbReference type="AlphaFoldDB" id="A0AAN9EFB7"/>
<feature type="repeat" description="PPR" evidence="2">
    <location>
        <begin position="177"/>
        <end position="211"/>
    </location>
</feature>
<sequence>MVDCAIVLSDDALIHTHLLHPICHTNNNKFLFLKTHTSLKPFTKFQSLATQARPSPSSLSKVSDSKHTTLLVETYHLHHSLRILLQKLDNQHSNPLRILIQDGDWSKDHFWAVVKFLQNASRFSEIVQVFDMWKSIEKSRISELNYNKIIGLLCEAGMMEDALSVLQEMKIQGLKPYLDTYNPVIHGLSREGKFDNALHFLNEMREFGLEPVTETYDGLIQAYGKFKMYDEMSKCVKQMELDGCSPDHITYNILIQEYSRGGLLQRMQKVYHRMCSKGMRLRCQPSTLIAMLECYTAFGMVEKMETFYRKLVNSRTRIDDDLIRKVAEVYIKSYMFSRLEDLGLALSSAFGASDLVWCLRLLSYACLLSQKGMGIVIQEMRDAKARWNVTFVNIIMLAYMKMKDFKQLRILLSQLPIQGVIPDIVTIGILFDANKIGFDGSGVLETWSRMGYLYREVEMKTDSLVLAAFGKGHFLKSCEEVYSSLHPESRERKTWTYNDLIALVSKPIGRVDCMKPK</sequence>
<evidence type="ECO:0008006" key="5">
    <source>
        <dbReference type="Google" id="ProtNLM"/>
    </source>
</evidence>
<dbReference type="InterPro" id="IPR011990">
    <property type="entry name" value="TPR-like_helical_dom_sf"/>
</dbReference>
<dbReference type="PANTHER" id="PTHR47493:SF3">
    <property type="entry name" value="PENTACOTRIPEPTIDE-REPEAT REGION OF PRORP DOMAIN-CONTAINING PROTEIN"/>
    <property type="match status" value="1"/>
</dbReference>
<name>A0AAN9EFB7_CROPI</name>
<dbReference type="Pfam" id="PF13041">
    <property type="entry name" value="PPR_2"/>
    <property type="match status" value="1"/>
</dbReference>
<gene>
    <name evidence="3" type="ORF">RIF29_29743</name>
</gene>
<organism evidence="3 4">
    <name type="scientific">Crotalaria pallida</name>
    <name type="common">Smooth rattlebox</name>
    <name type="synonym">Crotalaria striata</name>
    <dbReference type="NCBI Taxonomy" id="3830"/>
    <lineage>
        <taxon>Eukaryota</taxon>
        <taxon>Viridiplantae</taxon>
        <taxon>Streptophyta</taxon>
        <taxon>Embryophyta</taxon>
        <taxon>Tracheophyta</taxon>
        <taxon>Spermatophyta</taxon>
        <taxon>Magnoliopsida</taxon>
        <taxon>eudicotyledons</taxon>
        <taxon>Gunneridae</taxon>
        <taxon>Pentapetalae</taxon>
        <taxon>rosids</taxon>
        <taxon>fabids</taxon>
        <taxon>Fabales</taxon>
        <taxon>Fabaceae</taxon>
        <taxon>Papilionoideae</taxon>
        <taxon>50 kb inversion clade</taxon>
        <taxon>genistoids sensu lato</taxon>
        <taxon>core genistoids</taxon>
        <taxon>Crotalarieae</taxon>
        <taxon>Crotalaria</taxon>
    </lineage>
</organism>
<feature type="repeat" description="PPR" evidence="2">
    <location>
        <begin position="247"/>
        <end position="281"/>
    </location>
</feature>
<reference evidence="3 4" key="1">
    <citation type="submission" date="2024-01" db="EMBL/GenBank/DDBJ databases">
        <title>The genomes of 5 underutilized Papilionoideae crops provide insights into root nodulation and disease resistanc.</title>
        <authorList>
            <person name="Yuan L."/>
        </authorList>
    </citation>
    <scope>NUCLEOTIDE SEQUENCE [LARGE SCALE GENOMIC DNA]</scope>
    <source>
        <strain evidence="3">ZHUSHIDOU_FW_LH</strain>
        <tissue evidence="3">Leaf</tissue>
    </source>
</reference>
<feature type="repeat" description="PPR" evidence="2">
    <location>
        <begin position="142"/>
        <end position="176"/>
    </location>
</feature>
<proteinExistence type="predicted"/>
<dbReference type="Proteomes" id="UP001372338">
    <property type="component" value="Unassembled WGS sequence"/>
</dbReference>
<protein>
    <recommendedName>
        <fullName evidence="5">Pentatricopeptide repeat protein</fullName>
    </recommendedName>
</protein>
<dbReference type="Gene3D" id="1.25.40.10">
    <property type="entry name" value="Tetratricopeptide repeat domain"/>
    <property type="match status" value="2"/>
</dbReference>
<keyword evidence="4" id="KW-1185">Reference proteome</keyword>
<evidence type="ECO:0000313" key="3">
    <source>
        <dbReference type="EMBL" id="KAK7256302.1"/>
    </source>
</evidence>
<dbReference type="PANTHER" id="PTHR47493">
    <property type="entry name" value="OS08G0520200 PROTEIN"/>
    <property type="match status" value="1"/>
</dbReference>
<dbReference type="Pfam" id="PF12854">
    <property type="entry name" value="PPR_1"/>
    <property type="match status" value="1"/>
</dbReference>
<dbReference type="InterPro" id="IPR002885">
    <property type="entry name" value="PPR_rpt"/>
</dbReference>
<dbReference type="NCBIfam" id="TIGR00756">
    <property type="entry name" value="PPR"/>
    <property type="match status" value="4"/>
</dbReference>
<evidence type="ECO:0000256" key="2">
    <source>
        <dbReference type="PROSITE-ProRule" id="PRU00708"/>
    </source>
</evidence>
<dbReference type="PROSITE" id="PS51375">
    <property type="entry name" value="PPR"/>
    <property type="match status" value="4"/>
</dbReference>
<evidence type="ECO:0000256" key="1">
    <source>
        <dbReference type="ARBA" id="ARBA00022737"/>
    </source>
</evidence>
<accession>A0AAN9EFB7</accession>
<feature type="repeat" description="PPR" evidence="2">
    <location>
        <begin position="212"/>
        <end position="246"/>
    </location>
</feature>
<keyword evidence="1" id="KW-0677">Repeat</keyword>
<comment type="caution">
    <text evidence="3">The sequence shown here is derived from an EMBL/GenBank/DDBJ whole genome shotgun (WGS) entry which is preliminary data.</text>
</comment>
<evidence type="ECO:0000313" key="4">
    <source>
        <dbReference type="Proteomes" id="UP001372338"/>
    </source>
</evidence>